<dbReference type="EMBL" id="QUQO01000001">
    <property type="protein sequence ID" value="RFB05424.1"/>
    <property type="molecule type" value="Genomic_DNA"/>
</dbReference>
<dbReference type="InterPro" id="IPR015422">
    <property type="entry name" value="PyrdxlP-dep_Trfase_small"/>
</dbReference>
<dbReference type="OrthoDB" id="9774495at2"/>
<dbReference type="CDD" id="cd06502">
    <property type="entry name" value="TA_like"/>
    <property type="match status" value="1"/>
</dbReference>
<name>A0A371RJ13_9PROT</name>
<dbReference type="InterPro" id="IPR026273">
    <property type="entry name" value="Low_specificity_L-TA_bact"/>
</dbReference>
<comment type="catalytic activity">
    <reaction evidence="5">
        <text>L-threonine = acetaldehyde + glycine</text>
        <dbReference type="Rhea" id="RHEA:19625"/>
        <dbReference type="ChEBI" id="CHEBI:15343"/>
        <dbReference type="ChEBI" id="CHEBI:57305"/>
        <dbReference type="ChEBI" id="CHEBI:57926"/>
        <dbReference type="EC" id="4.1.2.48"/>
    </reaction>
</comment>
<comment type="cofactor">
    <cofactor evidence="1 5">
        <name>pyridoxal 5'-phosphate</name>
        <dbReference type="ChEBI" id="CHEBI:597326"/>
    </cofactor>
</comment>
<dbReference type="InterPro" id="IPR015424">
    <property type="entry name" value="PyrdxlP-dep_Trfase"/>
</dbReference>
<comment type="function">
    <text evidence="5">Catalyzes the cleavage of L-allo-threonine and L-threonine to glycine and acetaldehyde.</text>
</comment>
<comment type="subunit">
    <text evidence="3">Homotetramer.</text>
</comment>
<dbReference type="RefSeq" id="WP_116392056.1">
    <property type="nucleotide sequence ID" value="NZ_QUQO01000001.1"/>
</dbReference>
<dbReference type="EC" id="4.1.2.48" evidence="5"/>
<dbReference type="FunCoup" id="A0A371RJ13">
    <property type="interactions" value="424"/>
</dbReference>
<accession>A0A371RJ13</accession>
<evidence type="ECO:0000256" key="5">
    <source>
        <dbReference type="PIRNR" id="PIRNR038940"/>
    </source>
</evidence>
<dbReference type="Proteomes" id="UP000264589">
    <property type="component" value="Unassembled WGS sequence"/>
</dbReference>
<sequence length="346" mass="37111">MLFTSDNWAGVHPKIMDAMIAANEGPVPAYGADELTQSVINQFTEMFGKKVEVAFVATGSAANSIALAAMLPPFGAVFCHEHAHIQIDECGAPEFFTGGAKVLPLAGEGGKLTPAILEEGMRIYTPAMAHRVLPKAVSLTQGTEAGTVYTIDEIRALTAKARELGLYVHMDGARFANAAAHLGASPKEIVTDTGVDILTLGGTKNGCMVAEAIIVLNEALSEHLVWRQKRAGQGFSKNRFLAAQWKAYFEDDLWLKLGAHANAMATRLAEGISAAGFELVNETQINEVFPILPDAVVEGLKEKGAAFYDWVQPGDSYDGKLRRLVTSYQTSEKEVEAFLTALKALA</sequence>
<reference evidence="7 8" key="1">
    <citation type="submission" date="2018-08" db="EMBL/GenBank/DDBJ databases">
        <title>Parvularcula sp. SM1705, isolated from surface water of the South Sea China.</title>
        <authorList>
            <person name="Sun L."/>
        </authorList>
    </citation>
    <scope>NUCLEOTIDE SEQUENCE [LARGE SCALE GENOMIC DNA]</scope>
    <source>
        <strain evidence="7 8">SM1705</strain>
    </source>
</reference>
<dbReference type="PANTHER" id="PTHR48097:SF5">
    <property type="entry name" value="LOW SPECIFICITY L-THREONINE ALDOLASE"/>
    <property type="match status" value="1"/>
</dbReference>
<dbReference type="AlphaFoldDB" id="A0A371RJ13"/>
<protein>
    <recommendedName>
        <fullName evidence="5">L-threonine aldolase</fullName>
        <ecNumber evidence="5">4.1.2.48</ecNumber>
    </recommendedName>
</protein>
<feature type="domain" description="Aromatic amino acid beta-eliminating lyase/threonine aldolase" evidence="6">
    <location>
        <begin position="3"/>
        <end position="290"/>
    </location>
</feature>
<comment type="catalytic activity">
    <reaction evidence="5">
        <text>L-allo-threonine = acetaldehyde + glycine</text>
        <dbReference type="Rhea" id="RHEA:26209"/>
        <dbReference type="ChEBI" id="CHEBI:15343"/>
        <dbReference type="ChEBI" id="CHEBI:57305"/>
        <dbReference type="ChEBI" id="CHEBI:58585"/>
        <dbReference type="EC" id="4.1.2.48"/>
    </reaction>
</comment>
<evidence type="ECO:0000313" key="8">
    <source>
        <dbReference type="Proteomes" id="UP000264589"/>
    </source>
</evidence>
<evidence type="ECO:0000313" key="7">
    <source>
        <dbReference type="EMBL" id="RFB05424.1"/>
    </source>
</evidence>
<keyword evidence="5" id="KW-0456">Lyase</keyword>
<evidence type="ECO:0000256" key="4">
    <source>
        <dbReference type="ARBA" id="ARBA00022898"/>
    </source>
</evidence>
<evidence type="ECO:0000256" key="2">
    <source>
        <dbReference type="ARBA" id="ARBA00006966"/>
    </source>
</evidence>
<dbReference type="InParanoid" id="A0A371RJ13"/>
<dbReference type="PIRSF" id="PIRSF038940">
    <property type="entry name" value="Low_specificity_LTA"/>
    <property type="match status" value="1"/>
</dbReference>
<dbReference type="Pfam" id="PF01212">
    <property type="entry name" value="Beta_elim_lyase"/>
    <property type="match status" value="1"/>
</dbReference>
<keyword evidence="8" id="KW-1185">Reference proteome</keyword>
<evidence type="ECO:0000259" key="6">
    <source>
        <dbReference type="Pfam" id="PF01212"/>
    </source>
</evidence>
<gene>
    <name evidence="7" type="ORF">DX908_09245</name>
</gene>
<dbReference type="GO" id="GO:0006567">
    <property type="term" value="P:L-threonine catabolic process"/>
    <property type="evidence" value="ECO:0007669"/>
    <property type="project" value="UniProtKB-UniRule"/>
</dbReference>
<comment type="similarity">
    <text evidence="2 5">Belongs to the threonine aldolase family.</text>
</comment>
<dbReference type="Gene3D" id="3.90.1150.10">
    <property type="entry name" value="Aspartate Aminotransferase, domain 1"/>
    <property type="match status" value="1"/>
</dbReference>
<dbReference type="InterPro" id="IPR001597">
    <property type="entry name" value="ArAA_b-elim_lyase/Thr_aldolase"/>
</dbReference>
<evidence type="ECO:0000256" key="3">
    <source>
        <dbReference type="ARBA" id="ARBA00011881"/>
    </source>
</evidence>
<dbReference type="SUPFAM" id="SSF53383">
    <property type="entry name" value="PLP-dependent transferases"/>
    <property type="match status" value="1"/>
</dbReference>
<proteinExistence type="inferred from homology"/>
<organism evidence="7 8">
    <name type="scientific">Parvularcula marina</name>
    <dbReference type="NCBI Taxonomy" id="2292771"/>
    <lineage>
        <taxon>Bacteria</taxon>
        <taxon>Pseudomonadati</taxon>
        <taxon>Pseudomonadota</taxon>
        <taxon>Alphaproteobacteria</taxon>
        <taxon>Parvularculales</taxon>
        <taxon>Parvularculaceae</taxon>
        <taxon>Parvularcula</taxon>
    </lineage>
</organism>
<dbReference type="InterPro" id="IPR015421">
    <property type="entry name" value="PyrdxlP-dep_Trfase_major"/>
</dbReference>
<dbReference type="PANTHER" id="PTHR48097">
    <property type="entry name" value="L-THREONINE ALDOLASE-RELATED"/>
    <property type="match status" value="1"/>
</dbReference>
<dbReference type="GO" id="GO:0008732">
    <property type="term" value="F:L-allo-threonine aldolase activity"/>
    <property type="evidence" value="ECO:0007669"/>
    <property type="project" value="RHEA"/>
</dbReference>
<comment type="caution">
    <text evidence="7">The sequence shown here is derived from an EMBL/GenBank/DDBJ whole genome shotgun (WGS) entry which is preliminary data.</text>
</comment>
<dbReference type="Gene3D" id="3.40.640.10">
    <property type="entry name" value="Type I PLP-dependent aspartate aminotransferase-like (Major domain)"/>
    <property type="match status" value="1"/>
</dbReference>
<evidence type="ECO:0000256" key="1">
    <source>
        <dbReference type="ARBA" id="ARBA00001933"/>
    </source>
</evidence>
<keyword evidence="4 5" id="KW-0663">Pyridoxal phosphate</keyword>